<dbReference type="InterPro" id="IPR004860">
    <property type="entry name" value="LAGLIDADG_dom"/>
</dbReference>
<accession>A0A4Y5N062</accession>
<feature type="domain" description="Homing endonuclease LAGLIDADG" evidence="1">
    <location>
        <begin position="113"/>
        <end position="224"/>
    </location>
</feature>
<dbReference type="InterPro" id="IPR051289">
    <property type="entry name" value="LAGLIDADG_Endonuclease"/>
</dbReference>
<protein>
    <recommendedName>
        <fullName evidence="1">Homing endonuclease LAGLIDADG domain-containing protein</fullName>
    </recommendedName>
</protein>
<gene>
    <name evidence="2" type="primary">orf252</name>
</gene>
<organism evidence="2">
    <name type="scientific">Orbilia brochopaga</name>
    <dbReference type="NCBI Taxonomy" id="3140254"/>
    <lineage>
        <taxon>Eukaryota</taxon>
        <taxon>Fungi</taxon>
        <taxon>Dikarya</taxon>
        <taxon>Ascomycota</taxon>
        <taxon>Pezizomycotina</taxon>
        <taxon>Orbiliomycetes</taxon>
        <taxon>Orbiliales</taxon>
        <taxon>Orbiliaceae</taxon>
        <taxon>Orbilia</taxon>
    </lineage>
</organism>
<evidence type="ECO:0000313" key="2">
    <source>
        <dbReference type="EMBL" id="QCW06928.1"/>
    </source>
</evidence>
<feature type="domain" description="Homing endonuclease LAGLIDADG" evidence="1">
    <location>
        <begin position="2"/>
        <end position="63"/>
    </location>
</feature>
<dbReference type="PANTHER" id="PTHR36181:SF2">
    <property type="entry name" value="INTRON-ENCODED ENDONUCLEASE AI3-RELATED"/>
    <property type="match status" value="1"/>
</dbReference>
<dbReference type="GO" id="GO:0005739">
    <property type="term" value="C:mitochondrion"/>
    <property type="evidence" value="ECO:0007669"/>
    <property type="project" value="UniProtKB-ARBA"/>
</dbReference>
<reference evidence="2" key="1">
    <citation type="submission" date="2019-04" db="EMBL/GenBank/DDBJ databases">
        <authorList>
            <person name="Yu Z."/>
            <person name="Deng C."/>
        </authorList>
    </citation>
    <scope>NUCLEOTIDE SEQUENCE</scope>
</reference>
<dbReference type="GO" id="GO:0004519">
    <property type="term" value="F:endonuclease activity"/>
    <property type="evidence" value="ECO:0007669"/>
    <property type="project" value="InterPro"/>
</dbReference>
<geneLocation type="mitochondrion" evidence="2"/>
<name>A0A4Y5N062_9PEZI</name>
<dbReference type="PANTHER" id="PTHR36181">
    <property type="entry name" value="INTRON-ENCODED ENDONUCLEASE AI3-RELATED"/>
    <property type="match status" value="1"/>
</dbReference>
<dbReference type="EMBL" id="MK820635">
    <property type="protein sequence ID" value="QCW06928.1"/>
    <property type="molecule type" value="Genomic_DNA"/>
</dbReference>
<evidence type="ECO:0000259" key="1">
    <source>
        <dbReference type="Pfam" id="PF00961"/>
    </source>
</evidence>
<keyword evidence="2" id="KW-0496">Mitochondrion</keyword>
<sequence length="252" mass="29276">MQDDKDVLESIKTSLGCGRFSYERDTIVFTISQLKDLENILIPIFEQFPLNTKKHLDYLALKKSFFMFIERNINSSNKQKIYSDIILLKDSMNDKRVVFDLPENHIRITGNYLVGLLEGDGSFYLNKNDMTVRFSLVTALKNKFLLEKIREFLLNQLDEYSCILGSSTGLININDKKKLGGNSKPISVLEIYQIDYICNIFIPYLDSLQFRTKKHMDYLDFKTIAFLIFQGKHLTEKGKSLIIKLAETVHFI</sequence>
<dbReference type="SUPFAM" id="SSF55608">
    <property type="entry name" value="Homing endonucleases"/>
    <property type="match status" value="2"/>
</dbReference>
<dbReference type="Gene3D" id="3.10.28.10">
    <property type="entry name" value="Homing endonucleases"/>
    <property type="match status" value="2"/>
</dbReference>
<proteinExistence type="predicted"/>
<dbReference type="Pfam" id="PF00961">
    <property type="entry name" value="LAGLIDADG_1"/>
    <property type="match status" value="2"/>
</dbReference>
<dbReference type="InterPro" id="IPR027434">
    <property type="entry name" value="Homing_endonucl"/>
</dbReference>
<dbReference type="AlphaFoldDB" id="A0A4Y5N062"/>